<feature type="transmembrane region" description="Helical" evidence="10">
    <location>
        <begin position="258"/>
        <end position="281"/>
    </location>
</feature>
<comment type="caution">
    <text evidence="12">The sequence shown here is derived from an EMBL/GenBank/DDBJ whole genome shotgun (WGS) entry which is preliminary data.</text>
</comment>
<comment type="similarity">
    <text evidence="10">Belongs to the binding-protein-dependent transport system permease family.</text>
</comment>
<evidence type="ECO:0000256" key="4">
    <source>
        <dbReference type="ARBA" id="ARBA00022475"/>
    </source>
</evidence>
<keyword evidence="13" id="KW-1185">Reference proteome</keyword>
<keyword evidence="8 10" id="KW-0472">Membrane</keyword>
<keyword evidence="6 10" id="KW-0812">Transmembrane</keyword>
<feature type="transmembrane region" description="Helical" evidence="10">
    <location>
        <begin position="201"/>
        <end position="226"/>
    </location>
</feature>
<keyword evidence="3 10" id="KW-0813">Transport</keyword>
<dbReference type="CDD" id="cd06261">
    <property type="entry name" value="TM_PBP2"/>
    <property type="match status" value="1"/>
</dbReference>
<reference evidence="13" key="1">
    <citation type="submission" date="2016-04" db="EMBL/GenBank/DDBJ databases">
        <authorList>
            <person name="Chen S.-C."/>
            <person name="Lai M.-C."/>
        </authorList>
    </citation>
    <scope>NUCLEOTIDE SEQUENCE [LARGE SCALE GENOMIC DNA]</scope>
    <source>
        <strain evidence="13">AB14</strain>
    </source>
</reference>
<comment type="subunit">
    <text evidence="2">The complex is composed of two ATP-binding proteins (UgpC), two transmembrane proteins (UgpA and UgpE) and a solute-binding protein (UgpB).</text>
</comment>
<dbReference type="InterPro" id="IPR050809">
    <property type="entry name" value="UgpAE/MalFG_permease"/>
</dbReference>
<accession>A0A1S8AXL7</accession>
<evidence type="ECO:0000256" key="8">
    <source>
        <dbReference type="ARBA" id="ARBA00023136"/>
    </source>
</evidence>
<dbReference type="GO" id="GO:0005886">
    <property type="term" value="C:plasma membrane"/>
    <property type="evidence" value="ECO:0007669"/>
    <property type="project" value="UniProtKB-SubCell"/>
</dbReference>
<feature type="transmembrane region" description="Helical" evidence="10">
    <location>
        <begin position="105"/>
        <end position="128"/>
    </location>
</feature>
<evidence type="ECO:0000256" key="6">
    <source>
        <dbReference type="ARBA" id="ARBA00022692"/>
    </source>
</evidence>
<proteinExistence type="inferred from homology"/>
<evidence type="ECO:0000313" key="13">
    <source>
        <dbReference type="Proteomes" id="UP000189370"/>
    </source>
</evidence>
<dbReference type="RefSeq" id="WP_076145974.1">
    <property type="nucleotide sequence ID" value="NZ_LWLN01000001.1"/>
</dbReference>
<dbReference type="Gene3D" id="1.10.3720.10">
    <property type="entry name" value="MetI-like"/>
    <property type="match status" value="1"/>
</dbReference>
<keyword evidence="7 10" id="KW-1133">Transmembrane helix</keyword>
<dbReference type="OrthoDB" id="45815at2157"/>
<keyword evidence="4" id="KW-1003">Cell membrane</keyword>
<evidence type="ECO:0000256" key="5">
    <source>
        <dbReference type="ARBA" id="ARBA00022519"/>
    </source>
</evidence>
<evidence type="ECO:0000256" key="10">
    <source>
        <dbReference type="RuleBase" id="RU363032"/>
    </source>
</evidence>
<dbReference type="AlphaFoldDB" id="A0A1S8AXL7"/>
<dbReference type="GO" id="GO:0055085">
    <property type="term" value="P:transmembrane transport"/>
    <property type="evidence" value="ECO:0007669"/>
    <property type="project" value="InterPro"/>
</dbReference>
<dbReference type="PROSITE" id="PS50928">
    <property type="entry name" value="ABC_TM1"/>
    <property type="match status" value="1"/>
</dbReference>
<feature type="transmembrane region" description="Helical" evidence="10">
    <location>
        <begin position="70"/>
        <end position="93"/>
    </location>
</feature>
<dbReference type="Pfam" id="PF00528">
    <property type="entry name" value="BPD_transp_1"/>
    <property type="match status" value="1"/>
</dbReference>
<dbReference type="SUPFAM" id="SSF161098">
    <property type="entry name" value="MetI-like"/>
    <property type="match status" value="1"/>
</dbReference>
<gene>
    <name evidence="12" type="ORF">A6E15_09995</name>
</gene>
<name>A0A1S8AXL7_9EURY</name>
<dbReference type="PANTHER" id="PTHR43227:SF9">
    <property type="entry name" value="SN-GLYCEROL-3-PHOSPHATE TRANSPORT SYSTEM PERMEASE PROTEIN UGPA"/>
    <property type="match status" value="1"/>
</dbReference>
<evidence type="ECO:0000256" key="1">
    <source>
        <dbReference type="ARBA" id="ARBA00004429"/>
    </source>
</evidence>
<dbReference type="Proteomes" id="UP000189370">
    <property type="component" value="Unassembled WGS sequence"/>
</dbReference>
<keyword evidence="5" id="KW-0997">Cell inner membrane</keyword>
<dbReference type="InterPro" id="IPR000515">
    <property type="entry name" value="MetI-like"/>
</dbReference>
<evidence type="ECO:0000259" key="11">
    <source>
        <dbReference type="PROSITE" id="PS50928"/>
    </source>
</evidence>
<comment type="subcellular location">
    <subcellularLocation>
        <location evidence="1">Cell inner membrane</location>
        <topology evidence="1">Multi-pass membrane protein</topology>
    </subcellularLocation>
    <subcellularLocation>
        <location evidence="10">Cell membrane</location>
        <topology evidence="10">Multi-pass membrane protein</topology>
    </subcellularLocation>
</comment>
<organism evidence="12 13">
    <name type="scientific">Natrinema saccharevitans</name>
    <dbReference type="NCBI Taxonomy" id="301967"/>
    <lineage>
        <taxon>Archaea</taxon>
        <taxon>Methanobacteriati</taxon>
        <taxon>Methanobacteriota</taxon>
        <taxon>Stenosarchaea group</taxon>
        <taxon>Halobacteria</taxon>
        <taxon>Halobacteriales</taxon>
        <taxon>Natrialbaceae</taxon>
        <taxon>Natrinema</taxon>
    </lineage>
</organism>
<dbReference type="STRING" id="301967.A6E15_09995"/>
<feature type="domain" description="ABC transmembrane type-1" evidence="11">
    <location>
        <begin position="70"/>
        <end position="282"/>
    </location>
</feature>
<evidence type="ECO:0000256" key="9">
    <source>
        <dbReference type="ARBA" id="ARBA00040780"/>
    </source>
</evidence>
<sequence>MSTREIFDGRLEAALLLLPTIIVSVVFLYYPTALAVRTSFFDSGFGRQDEFVGFENYTTLLTSSDYHSSILLSVLFAAIVVVGVISFSLYVTFLIHEVEYGQTAYLLSVIWPYALPPAVGALVFLFMLHPTLGVLTGPIEALGIDLDWFSNGSQAFVVVALAAIWKQIGYNVIFMIASMNTIPDALTETARLDGVSRFRRLVSVYVPIMTPTLFFLVIINTIYAFFSTFALVDLLTSGGPSGATNILIFDLYQEGFSFFNFGIASTKSVVLFLVVGILMYVQFRVTDKYSYYGG</sequence>
<feature type="transmembrane region" description="Helical" evidence="10">
    <location>
        <begin position="12"/>
        <end position="30"/>
    </location>
</feature>
<dbReference type="PANTHER" id="PTHR43227">
    <property type="entry name" value="BLL4140 PROTEIN"/>
    <property type="match status" value="1"/>
</dbReference>
<protein>
    <recommendedName>
        <fullName evidence="9">sn-glycerol-3-phosphate transport system permease protein UgpA</fullName>
    </recommendedName>
</protein>
<evidence type="ECO:0000256" key="3">
    <source>
        <dbReference type="ARBA" id="ARBA00022448"/>
    </source>
</evidence>
<evidence type="ECO:0000256" key="2">
    <source>
        <dbReference type="ARBA" id="ARBA00011557"/>
    </source>
</evidence>
<dbReference type="EMBL" id="LWLN01000001">
    <property type="protein sequence ID" value="OLZ41299.1"/>
    <property type="molecule type" value="Genomic_DNA"/>
</dbReference>
<dbReference type="InterPro" id="IPR035906">
    <property type="entry name" value="MetI-like_sf"/>
</dbReference>
<evidence type="ECO:0000313" key="12">
    <source>
        <dbReference type="EMBL" id="OLZ41299.1"/>
    </source>
</evidence>
<evidence type="ECO:0000256" key="7">
    <source>
        <dbReference type="ARBA" id="ARBA00022989"/>
    </source>
</evidence>